<evidence type="ECO:0000313" key="2">
    <source>
        <dbReference type="Proteomes" id="UP000694397"/>
    </source>
</evidence>
<reference evidence="1" key="3">
    <citation type="submission" date="2025-09" db="UniProtKB">
        <authorList>
            <consortium name="Ensembl"/>
        </authorList>
    </citation>
    <scope>IDENTIFICATION</scope>
</reference>
<dbReference type="AlphaFoldDB" id="A0A8C9S6M8"/>
<keyword evidence="2" id="KW-1185">Reference proteome</keyword>
<accession>A0A8C9S6M8</accession>
<evidence type="ECO:0000313" key="1">
    <source>
        <dbReference type="Ensembl" id="ENSSFOP00015025475.2"/>
    </source>
</evidence>
<name>A0A8C9S6M8_SCLFO</name>
<organism evidence="1 2">
    <name type="scientific">Scleropages formosus</name>
    <name type="common">Asian bonytongue</name>
    <name type="synonym">Osteoglossum formosum</name>
    <dbReference type="NCBI Taxonomy" id="113540"/>
    <lineage>
        <taxon>Eukaryota</taxon>
        <taxon>Metazoa</taxon>
        <taxon>Chordata</taxon>
        <taxon>Craniata</taxon>
        <taxon>Vertebrata</taxon>
        <taxon>Euteleostomi</taxon>
        <taxon>Actinopterygii</taxon>
        <taxon>Neopterygii</taxon>
        <taxon>Teleostei</taxon>
        <taxon>Osteoglossocephala</taxon>
        <taxon>Osteoglossomorpha</taxon>
        <taxon>Osteoglossiformes</taxon>
        <taxon>Osteoglossidae</taxon>
        <taxon>Scleropages</taxon>
    </lineage>
</organism>
<sequence length="121" mass="13488">MNVREITWLHPALCTQQLRAWRARTLSAAQLESARLRMLPNFYLIISQESSVPLSLHPKDKLTLNLSGGSLHCNQSTSLLTLHSCLNHSVASKCIFKHHSGISVGICLHSEQNCLTAIFKL</sequence>
<reference evidence="1 2" key="1">
    <citation type="submission" date="2019-04" db="EMBL/GenBank/DDBJ databases">
        <authorList>
            <consortium name="Wellcome Sanger Institute Data Sharing"/>
        </authorList>
    </citation>
    <scope>NUCLEOTIDE SEQUENCE [LARGE SCALE GENOMIC DNA]</scope>
</reference>
<protein>
    <submittedName>
        <fullName evidence="1">Uncharacterized protein</fullName>
    </submittedName>
</protein>
<reference evidence="1" key="2">
    <citation type="submission" date="2025-08" db="UniProtKB">
        <authorList>
            <consortium name="Ensembl"/>
        </authorList>
    </citation>
    <scope>IDENTIFICATION</scope>
</reference>
<proteinExistence type="predicted"/>
<dbReference type="Ensembl" id="ENSSFOT00015025756.2">
    <property type="protein sequence ID" value="ENSSFOP00015025475.2"/>
    <property type="gene ID" value="ENSSFOG00015016382.2"/>
</dbReference>
<dbReference type="Proteomes" id="UP000694397">
    <property type="component" value="Chromosome 2"/>
</dbReference>